<accession>A0A1M7NIR3</accession>
<dbReference type="InterPro" id="IPR011006">
    <property type="entry name" value="CheY-like_superfamily"/>
</dbReference>
<dbReference type="SMART" id="SM00850">
    <property type="entry name" value="LytTR"/>
    <property type="match status" value="1"/>
</dbReference>
<dbReference type="PROSITE" id="PS50110">
    <property type="entry name" value="RESPONSE_REGULATORY"/>
    <property type="match status" value="1"/>
</dbReference>
<dbReference type="GO" id="GO:0000156">
    <property type="term" value="F:phosphorelay response regulator activity"/>
    <property type="evidence" value="ECO:0007669"/>
    <property type="project" value="InterPro"/>
</dbReference>
<dbReference type="FunFam" id="3.40.50.2300:FF:000051">
    <property type="entry name" value="Two-component response regulator yehT"/>
    <property type="match status" value="1"/>
</dbReference>
<protein>
    <submittedName>
        <fullName evidence="4">Two component transcriptional regulator, LytTR family</fullName>
    </submittedName>
</protein>
<dbReference type="Pfam" id="PF04397">
    <property type="entry name" value="LytTR"/>
    <property type="match status" value="1"/>
</dbReference>
<name>A0A1M7NIR3_9BACT</name>
<dbReference type="InterPro" id="IPR046947">
    <property type="entry name" value="LytR-like"/>
</dbReference>
<dbReference type="InterPro" id="IPR001789">
    <property type="entry name" value="Sig_transdc_resp-reg_receiver"/>
</dbReference>
<keyword evidence="5" id="KW-1185">Reference proteome</keyword>
<dbReference type="Gene3D" id="2.40.50.1020">
    <property type="entry name" value="LytTr DNA-binding domain"/>
    <property type="match status" value="1"/>
</dbReference>
<feature type="modified residue" description="4-aspartylphosphate" evidence="1">
    <location>
        <position position="54"/>
    </location>
</feature>
<dbReference type="Proteomes" id="UP000184513">
    <property type="component" value="Unassembled WGS sequence"/>
</dbReference>
<evidence type="ECO:0000259" key="3">
    <source>
        <dbReference type="PROSITE" id="PS50930"/>
    </source>
</evidence>
<evidence type="ECO:0000256" key="1">
    <source>
        <dbReference type="PROSITE-ProRule" id="PRU00169"/>
    </source>
</evidence>
<dbReference type="EMBL" id="FRCY01000005">
    <property type="protein sequence ID" value="SHN03723.1"/>
    <property type="molecule type" value="Genomic_DNA"/>
</dbReference>
<organism evidence="4 5">
    <name type="scientific">Cyclobacterium lianum</name>
    <dbReference type="NCBI Taxonomy" id="388280"/>
    <lineage>
        <taxon>Bacteria</taxon>
        <taxon>Pseudomonadati</taxon>
        <taxon>Bacteroidota</taxon>
        <taxon>Cytophagia</taxon>
        <taxon>Cytophagales</taxon>
        <taxon>Cyclobacteriaceae</taxon>
        <taxon>Cyclobacterium</taxon>
    </lineage>
</organism>
<evidence type="ECO:0000259" key="2">
    <source>
        <dbReference type="PROSITE" id="PS50110"/>
    </source>
</evidence>
<dbReference type="Gene3D" id="3.40.50.2300">
    <property type="match status" value="1"/>
</dbReference>
<feature type="domain" description="HTH LytTR-type" evidence="3">
    <location>
        <begin position="143"/>
        <end position="247"/>
    </location>
</feature>
<dbReference type="STRING" id="388280.SAMN04488057_105367"/>
<dbReference type="GO" id="GO:0003677">
    <property type="term" value="F:DNA binding"/>
    <property type="evidence" value="ECO:0007669"/>
    <property type="project" value="InterPro"/>
</dbReference>
<dbReference type="PROSITE" id="PS50930">
    <property type="entry name" value="HTH_LYTTR"/>
    <property type="match status" value="1"/>
</dbReference>
<dbReference type="AlphaFoldDB" id="A0A1M7NIR3"/>
<dbReference type="InterPro" id="IPR007492">
    <property type="entry name" value="LytTR_DNA-bd_dom"/>
</dbReference>
<dbReference type="OrthoDB" id="1646880at2"/>
<keyword evidence="1" id="KW-0597">Phosphoprotein</keyword>
<proteinExistence type="predicted"/>
<dbReference type="Pfam" id="PF00072">
    <property type="entry name" value="Response_reg"/>
    <property type="match status" value="1"/>
</dbReference>
<dbReference type="RefSeq" id="WP_073094586.1">
    <property type="nucleotide sequence ID" value="NZ_FRCY01000005.1"/>
</dbReference>
<evidence type="ECO:0000313" key="4">
    <source>
        <dbReference type="EMBL" id="SHN03723.1"/>
    </source>
</evidence>
<dbReference type="PANTHER" id="PTHR37299">
    <property type="entry name" value="TRANSCRIPTIONAL REGULATOR-RELATED"/>
    <property type="match status" value="1"/>
</dbReference>
<sequence>MIRCLIIDDEPLAQELLKEYLEEFPDFQVIGSCNDGFEAFKSINELAPDLLFLDIQMPKINGFELLDLLDQAPRVIFTTAYEAYALRAFDKQALDYLLKPFSRERLKQALDKVMKEFQENRVNSYKSPPMGGEMPVRERLERLVVKTGSKIHIIPVEKVTYLAADGDYVKIVSAGNSYLKLNTMTDLEHALDPSRFVRIHRSYLVNILEISKIEPYQKENHLVFLRDGSQLPVSKSGMAKLRKALRI</sequence>
<dbReference type="PANTHER" id="PTHR37299:SF1">
    <property type="entry name" value="STAGE 0 SPORULATION PROTEIN A HOMOLOG"/>
    <property type="match status" value="1"/>
</dbReference>
<dbReference type="SUPFAM" id="SSF52172">
    <property type="entry name" value="CheY-like"/>
    <property type="match status" value="1"/>
</dbReference>
<feature type="domain" description="Response regulatory" evidence="2">
    <location>
        <begin position="3"/>
        <end position="114"/>
    </location>
</feature>
<evidence type="ECO:0000313" key="5">
    <source>
        <dbReference type="Proteomes" id="UP000184513"/>
    </source>
</evidence>
<reference evidence="4 5" key="1">
    <citation type="submission" date="2016-11" db="EMBL/GenBank/DDBJ databases">
        <authorList>
            <person name="Jaros S."/>
            <person name="Januszkiewicz K."/>
            <person name="Wedrychowicz H."/>
        </authorList>
    </citation>
    <scope>NUCLEOTIDE SEQUENCE [LARGE SCALE GENOMIC DNA]</scope>
    <source>
        <strain evidence="4 5">CGMCC 1.6102</strain>
    </source>
</reference>
<dbReference type="SMART" id="SM00448">
    <property type="entry name" value="REC"/>
    <property type="match status" value="1"/>
</dbReference>
<gene>
    <name evidence="4" type="ORF">SAMN04488057_105367</name>
</gene>